<dbReference type="GO" id="GO:0045087">
    <property type="term" value="P:innate immune response"/>
    <property type="evidence" value="ECO:0007669"/>
    <property type="project" value="UniProtKB-KW"/>
</dbReference>
<evidence type="ECO:0000256" key="3">
    <source>
        <dbReference type="ARBA" id="ARBA00022525"/>
    </source>
</evidence>
<evidence type="ECO:0000256" key="2">
    <source>
        <dbReference type="ARBA" id="ARBA00007550"/>
    </source>
</evidence>
<dbReference type="GO" id="GO:0042742">
    <property type="term" value="P:defense response to bacterium"/>
    <property type="evidence" value="ECO:0007669"/>
    <property type="project" value="UniProtKB-KW"/>
</dbReference>
<keyword evidence="10" id="KW-1185">Reference proteome</keyword>
<dbReference type="EMBL" id="JAPWTK010001158">
    <property type="protein sequence ID" value="KAJ8933799.1"/>
    <property type="molecule type" value="Genomic_DNA"/>
</dbReference>
<comment type="caution">
    <text evidence="9">The sequence shown here is derived from an EMBL/GenBank/DDBJ whole genome shotgun (WGS) entry which is preliminary data.</text>
</comment>
<keyword evidence="5" id="KW-0399">Innate immunity</keyword>
<evidence type="ECO:0000313" key="10">
    <source>
        <dbReference type="Proteomes" id="UP001162162"/>
    </source>
</evidence>
<dbReference type="GO" id="GO:0005576">
    <property type="term" value="C:extracellular region"/>
    <property type="evidence" value="ECO:0007669"/>
    <property type="project" value="UniProtKB-SubCell"/>
</dbReference>
<evidence type="ECO:0000256" key="7">
    <source>
        <dbReference type="ARBA" id="ARBA00023022"/>
    </source>
</evidence>
<keyword evidence="3" id="KW-0964">Secreted</keyword>
<name>A0AAV8X510_9CUCU</name>
<feature type="domain" description="Attacin C-terminal" evidence="8">
    <location>
        <begin position="1"/>
        <end position="73"/>
    </location>
</feature>
<evidence type="ECO:0000313" key="9">
    <source>
        <dbReference type="EMBL" id="KAJ8933799.1"/>
    </source>
</evidence>
<evidence type="ECO:0000259" key="8">
    <source>
        <dbReference type="Pfam" id="PF03769"/>
    </source>
</evidence>
<dbReference type="Pfam" id="PF03769">
    <property type="entry name" value="Attacin_C"/>
    <property type="match status" value="1"/>
</dbReference>
<dbReference type="AlphaFoldDB" id="A0AAV8X510"/>
<evidence type="ECO:0000256" key="5">
    <source>
        <dbReference type="ARBA" id="ARBA00022588"/>
    </source>
</evidence>
<organism evidence="9 10">
    <name type="scientific">Aromia moschata</name>
    <dbReference type="NCBI Taxonomy" id="1265417"/>
    <lineage>
        <taxon>Eukaryota</taxon>
        <taxon>Metazoa</taxon>
        <taxon>Ecdysozoa</taxon>
        <taxon>Arthropoda</taxon>
        <taxon>Hexapoda</taxon>
        <taxon>Insecta</taxon>
        <taxon>Pterygota</taxon>
        <taxon>Neoptera</taxon>
        <taxon>Endopterygota</taxon>
        <taxon>Coleoptera</taxon>
        <taxon>Polyphaga</taxon>
        <taxon>Cucujiformia</taxon>
        <taxon>Chrysomeloidea</taxon>
        <taxon>Cerambycidae</taxon>
        <taxon>Cerambycinae</taxon>
        <taxon>Callichromatini</taxon>
        <taxon>Aromia</taxon>
    </lineage>
</organism>
<keyword evidence="4" id="KW-0929">Antimicrobial</keyword>
<gene>
    <name evidence="9" type="ORF">NQ318_000588</name>
</gene>
<comment type="similarity">
    <text evidence="2">Belongs to the attacin/sarcotoxin-2 family.</text>
</comment>
<comment type="subcellular location">
    <subcellularLocation>
        <location evidence="1">Secreted</location>
    </subcellularLocation>
</comment>
<protein>
    <recommendedName>
        <fullName evidence="8">Attacin C-terminal domain-containing protein</fullName>
    </recommendedName>
</protein>
<keyword evidence="7" id="KW-0044">Antibiotic</keyword>
<evidence type="ECO:0000256" key="4">
    <source>
        <dbReference type="ARBA" id="ARBA00022529"/>
    </source>
</evidence>
<dbReference type="InterPro" id="IPR005521">
    <property type="entry name" value="Attacin_C"/>
</dbReference>
<keyword evidence="6" id="KW-0391">Immunity</keyword>
<accession>A0AAV8X510</accession>
<evidence type="ECO:0000256" key="6">
    <source>
        <dbReference type="ARBA" id="ARBA00022859"/>
    </source>
</evidence>
<sequence length="73" mass="7795">MDYAHKPSGSGAFISADRARNYGTDVNAGAKVNVYQGKNWGADITGQYGRHFGGPWGTGRPSSGAFFNVHGRF</sequence>
<proteinExistence type="inferred from homology"/>
<evidence type="ECO:0000256" key="1">
    <source>
        <dbReference type="ARBA" id="ARBA00004613"/>
    </source>
</evidence>
<dbReference type="Proteomes" id="UP001162162">
    <property type="component" value="Unassembled WGS sequence"/>
</dbReference>
<reference evidence="9" key="1">
    <citation type="journal article" date="2023" name="Insect Mol. Biol.">
        <title>Genome sequencing provides insights into the evolution of gene families encoding plant cell wall-degrading enzymes in longhorned beetles.</title>
        <authorList>
            <person name="Shin N.R."/>
            <person name="Okamura Y."/>
            <person name="Kirsch R."/>
            <person name="Pauchet Y."/>
        </authorList>
    </citation>
    <scope>NUCLEOTIDE SEQUENCE</scope>
    <source>
        <strain evidence="9">AMC_N1</strain>
    </source>
</reference>